<dbReference type="Pfam" id="PF00043">
    <property type="entry name" value="GST_C"/>
    <property type="match status" value="1"/>
</dbReference>
<evidence type="ECO:0000313" key="4">
    <source>
        <dbReference type="EMBL" id="RAL03248.1"/>
    </source>
</evidence>
<dbReference type="Pfam" id="PF13409">
    <property type="entry name" value="GST_N_2"/>
    <property type="match status" value="1"/>
</dbReference>
<dbReference type="CDD" id="cd03046">
    <property type="entry name" value="GST_N_GTT1_like"/>
    <property type="match status" value="1"/>
</dbReference>
<dbReference type="PANTHER" id="PTHR44051">
    <property type="entry name" value="GLUTATHIONE S-TRANSFERASE-RELATED"/>
    <property type="match status" value="1"/>
</dbReference>
<dbReference type="PROSITE" id="PS50405">
    <property type="entry name" value="GST_CTER"/>
    <property type="match status" value="1"/>
</dbReference>
<dbReference type="SFLD" id="SFLDS00019">
    <property type="entry name" value="Glutathione_Transferase_(cytos"/>
    <property type="match status" value="1"/>
</dbReference>
<dbReference type="InterPro" id="IPR010987">
    <property type="entry name" value="Glutathione-S-Trfase_C-like"/>
</dbReference>
<reference evidence="4 5" key="1">
    <citation type="submission" date="2018-02" db="EMBL/GenBank/DDBJ databases">
        <title>The genomes of Aspergillus section Nigri reveals drivers in fungal speciation.</title>
        <authorList>
            <consortium name="DOE Joint Genome Institute"/>
            <person name="Vesth T.C."/>
            <person name="Nybo J."/>
            <person name="Theobald S."/>
            <person name="Brandl J."/>
            <person name="Frisvad J.C."/>
            <person name="Nielsen K.F."/>
            <person name="Lyhne E.K."/>
            <person name="Kogle M.E."/>
            <person name="Kuo A."/>
            <person name="Riley R."/>
            <person name="Clum A."/>
            <person name="Nolan M."/>
            <person name="Lipzen A."/>
            <person name="Salamov A."/>
            <person name="Henrissat B."/>
            <person name="Wiebenga A."/>
            <person name="De vries R.P."/>
            <person name="Grigoriev I.V."/>
            <person name="Mortensen U.H."/>
            <person name="Andersen M.R."/>
            <person name="Baker S.E."/>
        </authorList>
    </citation>
    <scope>NUCLEOTIDE SEQUENCE [LARGE SCALE GENOMIC DNA]</scope>
    <source>
        <strain evidence="4 5">CBS 121593</strain>
    </source>
</reference>
<dbReference type="Proteomes" id="UP000249402">
    <property type="component" value="Unassembled WGS sequence"/>
</dbReference>
<dbReference type="Gene3D" id="3.40.30.10">
    <property type="entry name" value="Glutaredoxin"/>
    <property type="match status" value="1"/>
</dbReference>
<dbReference type="Gene3D" id="1.20.1050.10">
    <property type="match status" value="1"/>
</dbReference>
<dbReference type="OrthoDB" id="2098326at2759"/>
<dbReference type="EMBL" id="KZ824428">
    <property type="protein sequence ID" value="RAL03248.1"/>
    <property type="molecule type" value="Genomic_DNA"/>
</dbReference>
<comment type="similarity">
    <text evidence="1">Belongs to the GST superfamily.</text>
</comment>
<dbReference type="GeneID" id="37222464"/>
<dbReference type="SUPFAM" id="SSF47616">
    <property type="entry name" value="GST C-terminal domain-like"/>
    <property type="match status" value="1"/>
</dbReference>
<sequence>MSANRGATIVLNWLERSRAQRIAWLLEELSLTYSIQPFKRNPNGTAPPELKAIHPLGKSPSISIQPSDPDSKPIVLAETSPIMAYLVEHFADAEKKNTLVPKQWVEGKEGQLGGESEEWMRWRYFDSYVEGSLMSTLQVRLVFDAMKTAPLPFFIRPITNMITSKVNDEFLDGEFRTHFGFLEEQLATAPGGGPYICGKNLTTADIQLSIPLAMVLGLGIVPREEYPLLNGYLERLQGEEGYRRAVVRGMEVGEGVEGFMLE</sequence>
<accession>A0A395H8N9</accession>
<dbReference type="VEuPathDB" id="FungiDB:BO80DRAFT_402209"/>
<feature type="domain" description="GST N-terminal" evidence="2">
    <location>
        <begin position="6"/>
        <end position="94"/>
    </location>
</feature>
<dbReference type="PANTHER" id="PTHR44051:SF9">
    <property type="entry name" value="GLUTATHIONE S-TRANSFERASE 1"/>
    <property type="match status" value="1"/>
</dbReference>
<dbReference type="SUPFAM" id="SSF52833">
    <property type="entry name" value="Thioredoxin-like"/>
    <property type="match status" value="1"/>
</dbReference>
<organism evidence="4 5">
    <name type="scientific">Aspergillus ibericus CBS 121593</name>
    <dbReference type="NCBI Taxonomy" id="1448316"/>
    <lineage>
        <taxon>Eukaryota</taxon>
        <taxon>Fungi</taxon>
        <taxon>Dikarya</taxon>
        <taxon>Ascomycota</taxon>
        <taxon>Pezizomycotina</taxon>
        <taxon>Eurotiomycetes</taxon>
        <taxon>Eurotiomycetidae</taxon>
        <taxon>Eurotiales</taxon>
        <taxon>Aspergillaceae</taxon>
        <taxon>Aspergillus</taxon>
        <taxon>Aspergillus subgen. Circumdati</taxon>
    </lineage>
</organism>
<dbReference type="InterPro" id="IPR004045">
    <property type="entry name" value="Glutathione_S-Trfase_N"/>
</dbReference>
<keyword evidence="5" id="KW-1185">Reference proteome</keyword>
<dbReference type="RefSeq" id="XP_025577575.1">
    <property type="nucleotide sequence ID" value="XM_025717599.1"/>
</dbReference>
<evidence type="ECO:0000259" key="2">
    <source>
        <dbReference type="PROSITE" id="PS50404"/>
    </source>
</evidence>
<evidence type="ECO:0000313" key="5">
    <source>
        <dbReference type="Proteomes" id="UP000249402"/>
    </source>
</evidence>
<name>A0A395H8N9_9EURO</name>
<dbReference type="InterPro" id="IPR036249">
    <property type="entry name" value="Thioredoxin-like_sf"/>
</dbReference>
<dbReference type="InterPro" id="IPR004046">
    <property type="entry name" value="GST_C"/>
</dbReference>
<keyword evidence="4" id="KW-0808">Transferase</keyword>
<dbReference type="AlphaFoldDB" id="A0A395H8N9"/>
<dbReference type="GO" id="GO:0016740">
    <property type="term" value="F:transferase activity"/>
    <property type="evidence" value="ECO:0007669"/>
    <property type="project" value="UniProtKB-KW"/>
</dbReference>
<dbReference type="InterPro" id="IPR036282">
    <property type="entry name" value="Glutathione-S-Trfase_C_sf"/>
</dbReference>
<evidence type="ECO:0000256" key="1">
    <source>
        <dbReference type="ARBA" id="ARBA00007409"/>
    </source>
</evidence>
<protein>
    <submittedName>
        <fullName evidence="4">Glutathione S-transferase</fullName>
    </submittedName>
</protein>
<gene>
    <name evidence="4" type="ORF">BO80DRAFT_402209</name>
</gene>
<dbReference type="PROSITE" id="PS50404">
    <property type="entry name" value="GST_NTER"/>
    <property type="match status" value="1"/>
</dbReference>
<evidence type="ECO:0000259" key="3">
    <source>
        <dbReference type="PROSITE" id="PS50405"/>
    </source>
</evidence>
<feature type="domain" description="GST C-terminal" evidence="3">
    <location>
        <begin position="132"/>
        <end position="259"/>
    </location>
</feature>
<dbReference type="STRING" id="1448316.A0A395H8N9"/>
<dbReference type="InterPro" id="IPR040079">
    <property type="entry name" value="Glutathione_S-Trfase"/>
</dbReference>
<proteinExistence type="inferred from homology"/>